<keyword evidence="6" id="KW-0862">Zinc</keyword>
<evidence type="ECO:0000259" key="8">
    <source>
        <dbReference type="PROSITE" id="PS50016"/>
    </source>
</evidence>
<dbReference type="InterPro" id="IPR011011">
    <property type="entry name" value="Znf_FYVE_PHD"/>
</dbReference>
<reference evidence="9 10" key="1">
    <citation type="submission" date="2024-02" db="EMBL/GenBank/DDBJ databases">
        <title>Chromosome-level genome assembly of the Eurasian Minnow (Phoxinus phoxinus).</title>
        <authorList>
            <person name="Oriowo T.O."/>
            <person name="Martin S."/>
            <person name="Stange M."/>
            <person name="Chrysostomakis Y."/>
            <person name="Brown T."/>
            <person name="Winkler S."/>
            <person name="Kukowka S."/>
            <person name="Myers E.W."/>
            <person name="Bohne A."/>
        </authorList>
    </citation>
    <scope>NUCLEOTIDE SEQUENCE [LARGE SCALE GENOMIC DNA]</scope>
    <source>
        <strain evidence="9">ZFMK-TIS-60720</strain>
        <tissue evidence="9">Whole Organism</tissue>
    </source>
</reference>
<name>A0AAN9CDP8_9TELE</name>
<organism evidence="9 10">
    <name type="scientific">Phoxinus phoxinus</name>
    <name type="common">Eurasian minnow</name>
    <dbReference type="NCBI Taxonomy" id="58324"/>
    <lineage>
        <taxon>Eukaryota</taxon>
        <taxon>Metazoa</taxon>
        <taxon>Chordata</taxon>
        <taxon>Craniata</taxon>
        <taxon>Vertebrata</taxon>
        <taxon>Euteleostomi</taxon>
        <taxon>Actinopterygii</taxon>
        <taxon>Neopterygii</taxon>
        <taxon>Teleostei</taxon>
        <taxon>Ostariophysi</taxon>
        <taxon>Cypriniformes</taxon>
        <taxon>Leuciscidae</taxon>
        <taxon>Phoxininae</taxon>
        <taxon>Phoxinus</taxon>
    </lineage>
</organism>
<keyword evidence="2" id="KW-0645">Protease</keyword>
<evidence type="ECO:0000256" key="5">
    <source>
        <dbReference type="ARBA" id="ARBA00022801"/>
    </source>
</evidence>
<dbReference type="InterPro" id="IPR019787">
    <property type="entry name" value="Znf_PHD-finger"/>
</dbReference>
<dbReference type="InterPro" id="IPR019786">
    <property type="entry name" value="Zinc_finger_PHD-type_CS"/>
</dbReference>
<keyword evidence="3" id="KW-0479">Metal-binding</keyword>
<dbReference type="Pfam" id="PF02902">
    <property type="entry name" value="Peptidase_C48"/>
    <property type="match status" value="1"/>
</dbReference>
<dbReference type="InterPro" id="IPR001965">
    <property type="entry name" value="Znf_PHD"/>
</dbReference>
<dbReference type="SMART" id="SM00249">
    <property type="entry name" value="PHD"/>
    <property type="match status" value="1"/>
</dbReference>
<evidence type="ECO:0000256" key="4">
    <source>
        <dbReference type="ARBA" id="ARBA00022771"/>
    </source>
</evidence>
<keyword evidence="10" id="KW-1185">Reference proteome</keyword>
<dbReference type="GO" id="GO:0008270">
    <property type="term" value="F:zinc ion binding"/>
    <property type="evidence" value="ECO:0007669"/>
    <property type="project" value="UniProtKB-KW"/>
</dbReference>
<dbReference type="InterPro" id="IPR013083">
    <property type="entry name" value="Znf_RING/FYVE/PHD"/>
</dbReference>
<gene>
    <name evidence="9" type="ORF">R3I93_019961</name>
</gene>
<dbReference type="GO" id="GO:0006508">
    <property type="term" value="P:proteolysis"/>
    <property type="evidence" value="ECO:0007669"/>
    <property type="project" value="UniProtKB-KW"/>
</dbReference>
<evidence type="ECO:0000313" key="10">
    <source>
        <dbReference type="Proteomes" id="UP001364617"/>
    </source>
</evidence>
<evidence type="ECO:0000256" key="2">
    <source>
        <dbReference type="ARBA" id="ARBA00022670"/>
    </source>
</evidence>
<accession>A0AAN9CDP8</accession>
<dbReference type="PROSITE" id="PS50016">
    <property type="entry name" value="ZF_PHD_2"/>
    <property type="match status" value="1"/>
</dbReference>
<dbReference type="EMBL" id="JAYKXH010000021">
    <property type="protein sequence ID" value="KAK7130471.1"/>
    <property type="molecule type" value="Genomic_DNA"/>
</dbReference>
<dbReference type="InterPro" id="IPR038765">
    <property type="entry name" value="Papain-like_cys_pep_sf"/>
</dbReference>
<evidence type="ECO:0000313" key="9">
    <source>
        <dbReference type="EMBL" id="KAK7130471.1"/>
    </source>
</evidence>
<dbReference type="Pfam" id="PF00628">
    <property type="entry name" value="PHD"/>
    <property type="match status" value="1"/>
</dbReference>
<comment type="caution">
    <text evidence="9">The sequence shown here is derived from an EMBL/GenBank/DDBJ whole genome shotgun (WGS) entry which is preliminary data.</text>
</comment>
<dbReference type="PROSITE" id="PS01359">
    <property type="entry name" value="ZF_PHD_1"/>
    <property type="match status" value="1"/>
</dbReference>
<evidence type="ECO:0000256" key="3">
    <source>
        <dbReference type="ARBA" id="ARBA00022723"/>
    </source>
</evidence>
<dbReference type="Gene3D" id="3.30.40.10">
    <property type="entry name" value="Zinc/RING finger domain, C3HC4 (zinc finger)"/>
    <property type="match status" value="1"/>
</dbReference>
<dbReference type="GO" id="GO:0008234">
    <property type="term" value="F:cysteine-type peptidase activity"/>
    <property type="evidence" value="ECO:0007669"/>
    <property type="project" value="InterPro"/>
</dbReference>
<evidence type="ECO:0000256" key="1">
    <source>
        <dbReference type="ARBA" id="ARBA00005234"/>
    </source>
</evidence>
<sequence>MGNSIYILHHYTAWVILSGDSTQIARQSLSKVNLKNYQAIVSFVNINKVHWKLLYINAVNHTVYLVDPSKSYSEKADSIHAAKKFSEYLDTRKTCHGKTEWGNIKWKGGVLKHPFQRDASSCGVIVILMAKEIMRAFPAVLVVKFGTSKKEVAQERKTMALQILKESVFDEANNCAMCSLKKPSGSGPPMTNWIQCDTCERWYHEECLGMTEGELEHAKVNNWDCILCS</sequence>
<proteinExistence type="inferred from homology"/>
<dbReference type="AlphaFoldDB" id="A0AAN9CDP8"/>
<keyword evidence="5" id="KW-0378">Hydrolase</keyword>
<evidence type="ECO:0000256" key="6">
    <source>
        <dbReference type="ARBA" id="ARBA00022833"/>
    </source>
</evidence>
<feature type="domain" description="PHD-type" evidence="8">
    <location>
        <begin position="172"/>
        <end position="229"/>
    </location>
</feature>
<keyword evidence="4 7" id="KW-0863">Zinc-finger</keyword>
<dbReference type="Gene3D" id="3.40.395.10">
    <property type="entry name" value="Adenoviral Proteinase, Chain A"/>
    <property type="match status" value="1"/>
</dbReference>
<dbReference type="InterPro" id="IPR003653">
    <property type="entry name" value="Peptidase_C48_C"/>
</dbReference>
<protein>
    <recommendedName>
        <fullName evidence="8">PHD-type domain-containing protein</fullName>
    </recommendedName>
</protein>
<dbReference type="SUPFAM" id="SSF57903">
    <property type="entry name" value="FYVE/PHD zinc finger"/>
    <property type="match status" value="1"/>
</dbReference>
<comment type="similarity">
    <text evidence="1">Belongs to the peptidase C48 family.</text>
</comment>
<evidence type="ECO:0000256" key="7">
    <source>
        <dbReference type="PROSITE-ProRule" id="PRU00146"/>
    </source>
</evidence>
<dbReference type="Proteomes" id="UP001364617">
    <property type="component" value="Unassembled WGS sequence"/>
</dbReference>
<dbReference type="SUPFAM" id="SSF54001">
    <property type="entry name" value="Cysteine proteinases"/>
    <property type="match status" value="1"/>
</dbReference>